<dbReference type="PROSITE" id="PS50928">
    <property type="entry name" value="ABC_TM1"/>
    <property type="match status" value="1"/>
</dbReference>
<keyword evidence="10" id="KW-1185">Reference proteome</keyword>
<accession>A0ABX2VD12</accession>
<organism evidence="9 10">
    <name type="scientific">Exiguobacterium undae</name>
    <dbReference type="NCBI Taxonomy" id="169177"/>
    <lineage>
        <taxon>Bacteria</taxon>
        <taxon>Bacillati</taxon>
        <taxon>Bacillota</taxon>
        <taxon>Bacilli</taxon>
        <taxon>Bacillales</taxon>
        <taxon>Bacillales Family XII. Incertae Sedis</taxon>
        <taxon>Exiguobacterium</taxon>
    </lineage>
</organism>
<feature type="transmembrane region" description="Helical" evidence="7">
    <location>
        <begin position="12"/>
        <end position="35"/>
    </location>
</feature>
<feature type="transmembrane region" description="Helical" evidence="7">
    <location>
        <begin position="161"/>
        <end position="183"/>
    </location>
</feature>
<feature type="transmembrane region" description="Helical" evidence="7">
    <location>
        <begin position="264"/>
        <end position="286"/>
    </location>
</feature>
<evidence type="ECO:0000313" key="10">
    <source>
        <dbReference type="Proteomes" id="UP000078447"/>
    </source>
</evidence>
<dbReference type="InterPro" id="IPR051393">
    <property type="entry name" value="ABC_transporter_permease"/>
</dbReference>
<keyword evidence="3" id="KW-1003">Cell membrane</keyword>
<gene>
    <name evidence="9" type="ORF">A3783_07380</name>
</gene>
<dbReference type="InterPro" id="IPR035906">
    <property type="entry name" value="MetI-like_sf"/>
</dbReference>
<keyword evidence="5 7" id="KW-1133">Transmembrane helix</keyword>
<evidence type="ECO:0000256" key="1">
    <source>
        <dbReference type="ARBA" id="ARBA00004651"/>
    </source>
</evidence>
<keyword evidence="6 7" id="KW-0472">Membrane</keyword>
<evidence type="ECO:0000256" key="2">
    <source>
        <dbReference type="ARBA" id="ARBA00022448"/>
    </source>
</evidence>
<comment type="similarity">
    <text evidence="7">Belongs to the binding-protein-dependent transport system permease family.</text>
</comment>
<dbReference type="PANTHER" id="PTHR30193:SF37">
    <property type="entry name" value="INNER MEMBRANE ABC TRANSPORTER PERMEASE PROTEIN YCJO"/>
    <property type="match status" value="1"/>
</dbReference>
<dbReference type="InterPro" id="IPR000515">
    <property type="entry name" value="MetI-like"/>
</dbReference>
<dbReference type="CDD" id="cd06261">
    <property type="entry name" value="TM_PBP2"/>
    <property type="match status" value="1"/>
</dbReference>
<feature type="transmembrane region" description="Helical" evidence="7">
    <location>
        <begin position="111"/>
        <end position="130"/>
    </location>
</feature>
<dbReference type="SUPFAM" id="SSF161098">
    <property type="entry name" value="MetI-like"/>
    <property type="match status" value="1"/>
</dbReference>
<sequence>MRRLLNDRAPYLLIAPTVLLLLLFSITPLFVAFVMSFTNMDLAGIANFANVDWIGMTNYLEIFKDEVFLQALSNTVVYVVIGVPLVIALSLSIAIAINFGRGKVFEWFRVVFYMPSITNVVAVAVVWGFLFNPQYGLFNFILNTVGLPDVPWLQDPFVAKLSLILLALWRAVGINMIIFLAALQGIPRTYYEAAALDGANTFQQMFKITIPLLRYAIFFVTVTTLIGWIQFFEEPFIMTEGGPLNSTTSLALFIYQNGFQLSNFGYAAAGSVVLFVLIITVTLIQFRVQKNENPY</sequence>
<name>A0ABX2VD12_9BACL</name>
<feature type="transmembrane region" description="Helical" evidence="7">
    <location>
        <begin position="76"/>
        <end position="99"/>
    </location>
</feature>
<evidence type="ECO:0000256" key="6">
    <source>
        <dbReference type="ARBA" id="ARBA00023136"/>
    </source>
</evidence>
<dbReference type="EMBL" id="LVVL01000001">
    <property type="protein sequence ID" value="OAN15745.1"/>
    <property type="molecule type" value="Genomic_DNA"/>
</dbReference>
<evidence type="ECO:0000256" key="4">
    <source>
        <dbReference type="ARBA" id="ARBA00022692"/>
    </source>
</evidence>
<dbReference type="Proteomes" id="UP000078447">
    <property type="component" value="Unassembled WGS sequence"/>
</dbReference>
<evidence type="ECO:0000259" key="8">
    <source>
        <dbReference type="PROSITE" id="PS50928"/>
    </source>
</evidence>
<comment type="subcellular location">
    <subcellularLocation>
        <location evidence="1 7">Cell membrane</location>
        <topology evidence="1 7">Multi-pass membrane protein</topology>
    </subcellularLocation>
</comment>
<dbReference type="Gene3D" id="1.10.3720.10">
    <property type="entry name" value="MetI-like"/>
    <property type="match status" value="1"/>
</dbReference>
<keyword evidence="4 7" id="KW-0812">Transmembrane</keyword>
<dbReference type="Pfam" id="PF00528">
    <property type="entry name" value="BPD_transp_1"/>
    <property type="match status" value="1"/>
</dbReference>
<reference evidence="9 10" key="1">
    <citation type="submission" date="2016-03" db="EMBL/GenBank/DDBJ databases">
        <authorList>
            <person name="Cho S.-Y."/>
            <person name="Lim S."/>
            <person name="Kim H."/>
            <person name="Soh E.H."/>
            <person name="Moon J.S."/>
        </authorList>
    </citation>
    <scope>NUCLEOTIDE SEQUENCE [LARGE SCALE GENOMIC DNA]</scope>
    <source>
        <strain evidence="9 10">KCTC 3810</strain>
    </source>
</reference>
<evidence type="ECO:0000256" key="5">
    <source>
        <dbReference type="ARBA" id="ARBA00022989"/>
    </source>
</evidence>
<feature type="transmembrane region" description="Helical" evidence="7">
    <location>
        <begin position="212"/>
        <end position="231"/>
    </location>
</feature>
<keyword evidence="2 7" id="KW-0813">Transport</keyword>
<dbReference type="PANTHER" id="PTHR30193">
    <property type="entry name" value="ABC TRANSPORTER PERMEASE PROTEIN"/>
    <property type="match status" value="1"/>
</dbReference>
<protein>
    <submittedName>
        <fullName evidence="9">Sugar ABC transporter permease</fullName>
    </submittedName>
</protein>
<proteinExistence type="inferred from homology"/>
<feature type="domain" description="ABC transmembrane type-1" evidence="8">
    <location>
        <begin position="72"/>
        <end position="285"/>
    </location>
</feature>
<comment type="caution">
    <text evidence="9">The sequence shown here is derived from an EMBL/GenBank/DDBJ whole genome shotgun (WGS) entry which is preliminary data.</text>
</comment>
<dbReference type="RefSeq" id="WP_028106543.1">
    <property type="nucleotide sequence ID" value="NZ_LVVL01000001.1"/>
</dbReference>
<evidence type="ECO:0000313" key="9">
    <source>
        <dbReference type="EMBL" id="OAN15745.1"/>
    </source>
</evidence>
<evidence type="ECO:0000256" key="3">
    <source>
        <dbReference type="ARBA" id="ARBA00022475"/>
    </source>
</evidence>
<evidence type="ECO:0000256" key="7">
    <source>
        <dbReference type="RuleBase" id="RU363032"/>
    </source>
</evidence>